<name>A0A8B8G5G4_9HEMI</name>
<evidence type="ECO:0000256" key="1">
    <source>
        <dbReference type="SAM" id="MobiDB-lite"/>
    </source>
</evidence>
<evidence type="ECO:0000313" key="3">
    <source>
        <dbReference type="Proteomes" id="UP000694846"/>
    </source>
</evidence>
<protein>
    <submittedName>
        <fullName evidence="4">Uncharacterized protein LOC112688792</fullName>
    </submittedName>
</protein>
<reference evidence="4" key="1">
    <citation type="submission" date="2025-08" db="UniProtKB">
        <authorList>
            <consortium name="RefSeq"/>
        </authorList>
    </citation>
    <scope>IDENTIFICATION</scope>
    <source>
        <tissue evidence="4">Whole body</tissue>
    </source>
</reference>
<dbReference type="SUPFAM" id="SSF53098">
    <property type="entry name" value="Ribonuclease H-like"/>
    <property type="match status" value="1"/>
</dbReference>
<gene>
    <name evidence="4" type="primary">LOC112688792</name>
</gene>
<evidence type="ECO:0000313" key="4">
    <source>
        <dbReference type="RefSeq" id="XP_025417940.1"/>
    </source>
</evidence>
<dbReference type="OrthoDB" id="6625104at2759"/>
<proteinExistence type="predicted"/>
<feature type="region of interest" description="Disordered" evidence="1">
    <location>
        <begin position="469"/>
        <end position="488"/>
    </location>
</feature>
<dbReference type="PROSITE" id="PS50878">
    <property type="entry name" value="RT_POL"/>
    <property type="match status" value="1"/>
</dbReference>
<accession>A0A8B8G5G4</accession>
<dbReference type="RefSeq" id="XP_025417940.1">
    <property type="nucleotide sequence ID" value="XM_025562155.1"/>
</dbReference>
<dbReference type="InterPro" id="IPR043502">
    <property type="entry name" value="DNA/RNA_pol_sf"/>
</dbReference>
<dbReference type="GO" id="GO:0071897">
    <property type="term" value="P:DNA biosynthetic process"/>
    <property type="evidence" value="ECO:0007669"/>
    <property type="project" value="UniProtKB-ARBA"/>
</dbReference>
<dbReference type="Pfam" id="PF00078">
    <property type="entry name" value="RVT_1"/>
    <property type="match status" value="1"/>
</dbReference>
<dbReference type="InterPro" id="IPR012337">
    <property type="entry name" value="RNaseH-like_sf"/>
</dbReference>
<dbReference type="AlphaFoldDB" id="A0A8B8G5G4"/>
<dbReference type="PANTHER" id="PTHR47027">
    <property type="entry name" value="REVERSE TRANSCRIPTASE DOMAIN-CONTAINING PROTEIN"/>
    <property type="match status" value="1"/>
</dbReference>
<feature type="domain" description="Reverse transcriptase" evidence="2">
    <location>
        <begin position="1"/>
        <end position="308"/>
    </location>
</feature>
<dbReference type="Proteomes" id="UP000694846">
    <property type="component" value="Unplaced"/>
</dbReference>
<dbReference type="PANTHER" id="PTHR47027:SF25">
    <property type="entry name" value="REVERSE TRANSCRIPTASE DOMAIN-CONTAINING PROTEIN"/>
    <property type="match status" value="1"/>
</dbReference>
<evidence type="ECO:0000259" key="2">
    <source>
        <dbReference type="PROSITE" id="PS50878"/>
    </source>
</evidence>
<sequence>MKMKQEKYRNTNIEQVSVCIRIVDKHLNIAEHFLEFFVTPFTDAETLLNLVMNTLNRFDINISKCRGQCYDGAANVSGHISGLQKQIIDIESRATFVYCTAHTLSLVVQNAMQNIDKIRDFLSTLRSLIAFVKDSPKRQAIFNSFQAEQMFKILKRASIEYTERRLLFKLYQKETAVIRFGETEEEARIRKGVMQGCNLSPSIFNAYIQEAINIREKIQLGIKINDRKIDMLRFADDIAVIAKNEEELQRMLRCMEETLLNELSMKINAQKTKVLVCSRNNNITTRIHLQNNQEIKQVEEFAYLGSIISKDGRSKKEIVKRICQAKLAFNKKRGLFTSKSTSVRTRINLLMTNVWSIMLYGSETWTIAKAERRRIKAFEMRCFRRMLKISWTDMVSNEEVLERMSARRTLWSSIKKRRNEWIGHVLRHGGLLGSIIEGCEEGKNARGIPRMKYMQQIIEDQGCTSYKETKRKASNREEWRIATNQSQD</sequence>
<dbReference type="InterPro" id="IPR043128">
    <property type="entry name" value="Rev_trsase/Diguanyl_cyclase"/>
</dbReference>
<dbReference type="SUPFAM" id="SSF56672">
    <property type="entry name" value="DNA/RNA polymerases"/>
    <property type="match status" value="1"/>
</dbReference>
<organism evidence="3 4">
    <name type="scientific">Sipha flava</name>
    <name type="common">yellow sugarcane aphid</name>
    <dbReference type="NCBI Taxonomy" id="143950"/>
    <lineage>
        <taxon>Eukaryota</taxon>
        <taxon>Metazoa</taxon>
        <taxon>Ecdysozoa</taxon>
        <taxon>Arthropoda</taxon>
        <taxon>Hexapoda</taxon>
        <taxon>Insecta</taxon>
        <taxon>Pterygota</taxon>
        <taxon>Neoptera</taxon>
        <taxon>Paraneoptera</taxon>
        <taxon>Hemiptera</taxon>
        <taxon>Sternorrhyncha</taxon>
        <taxon>Aphidomorpha</taxon>
        <taxon>Aphidoidea</taxon>
        <taxon>Aphididae</taxon>
        <taxon>Sipha</taxon>
    </lineage>
</organism>
<dbReference type="GeneID" id="112688792"/>
<dbReference type="InterPro" id="IPR000477">
    <property type="entry name" value="RT_dom"/>
</dbReference>
<dbReference type="Gene3D" id="3.30.70.270">
    <property type="match status" value="1"/>
</dbReference>
<dbReference type="GO" id="GO:0042575">
    <property type="term" value="C:DNA polymerase complex"/>
    <property type="evidence" value="ECO:0007669"/>
    <property type="project" value="UniProtKB-ARBA"/>
</dbReference>
<keyword evidence="3" id="KW-1185">Reference proteome</keyword>